<dbReference type="PANTHER" id="PTHR46641:SF2">
    <property type="entry name" value="FMRFAMIDE RECEPTOR"/>
    <property type="match status" value="1"/>
</dbReference>
<comment type="caution">
    <text evidence="7">The sequence shown here is derived from an EMBL/GenBank/DDBJ whole genome shotgun (WGS) entry which is preliminary data.</text>
</comment>
<dbReference type="Gene3D" id="1.20.1070.10">
    <property type="entry name" value="Rhodopsin 7-helix transmembrane proteins"/>
    <property type="match status" value="1"/>
</dbReference>
<dbReference type="Pfam" id="PF00001">
    <property type="entry name" value="7tm_1"/>
    <property type="match status" value="1"/>
</dbReference>
<organism evidence="7 9">
    <name type="scientific">Didymodactylos carnosus</name>
    <dbReference type="NCBI Taxonomy" id="1234261"/>
    <lineage>
        <taxon>Eukaryota</taxon>
        <taxon>Metazoa</taxon>
        <taxon>Spiralia</taxon>
        <taxon>Gnathifera</taxon>
        <taxon>Rotifera</taxon>
        <taxon>Eurotatoria</taxon>
        <taxon>Bdelloidea</taxon>
        <taxon>Philodinida</taxon>
        <taxon>Philodinidae</taxon>
        <taxon>Didymodactylos</taxon>
    </lineage>
</organism>
<keyword evidence="9" id="KW-1185">Reference proteome</keyword>
<evidence type="ECO:0000313" key="9">
    <source>
        <dbReference type="Proteomes" id="UP000663829"/>
    </source>
</evidence>
<protein>
    <recommendedName>
        <fullName evidence="6">G-protein coupled receptors family 1 profile domain-containing protein</fullName>
    </recommendedName>
</protein>
<accession>A0A816E7V6</accession>
<evidence type="ECO:0000313" key="8">
    <source>
        <dbReference type="EMBL" id="CAF4566363.1"/>
    </source>
</evidence>
<dbReference type="PANTHER" id="PTHR46641">
    <property type="entry name" value="FMRFAMIDE RECEPTOR-RELATED"/>
    <property type="match status" value="1"/>
</dbReference>
<dbReference type="InterPro" id="IPR017452">
    <property type="entry name" value="GPCR_Rhodpsn_7TM"/>
</dbReference>
<evidence type="ECO:0000259" key="6">
    <source>
        <dbReference type="PROSITE" id="PS50262"/>
    </source>
</evidence>
<dbReference type="PROSITE" id="PS50262">
    <property type="entry name" value="G_PROTEIN_RECEP_F1_2"/>
    <property type="match status" value="1"/>
</dbReference>
<feature type="domain" description="G-protein coupled receptors family 1 profile" evidence="6">
    <location>
        <begin position="34"/>
        <end position="179"/>
    </location>
</feature>
<evidence type="ECO:0000256" key="3">
    <source>
        <dbReference type="ARBA" id="ARBA00022989"/>
    </source>
</evidence>
<evidence type="ECO:0000256" key="5">
    <source>
        <dbReference type="SAM" id="Phobius"/>
    </source>
</evidence>
<name>A0A816E7V6_9BILA</name>
<dbReference type="EMBL" id="CAJNOQ010049479">
    <property type="protein sequence ID" value="CAF1646415.1"/>
    <property type="molecule type" value="Genomic_DNA"/>
</dbReference>
<gene>
    <name evidence="7" type="ORF">GPM918_LOCUS45250</name>
    <name evidence="8" type="ORF">SRO942_LOCUS47587</name>
</gene>
<dbReference type="SUPFAM" id="SSF81321">
    <property type="entry name" value="Family A G protein-coupled receptor-like"/>
    <property type="match status" value="1"/>
</dbReference>
<comment type="subcellular location">
    <subcellularLocation>
        <location evidence="1">Membrane</location>
    </subcellularLocation>
</comment>
<dbReference type="EMBL" id="CAJOBC010119225">
    <property type="protein sequence ID" value="CAF4566363.1"/>
    <property type="molecule type" value="Genomic_DNA"/>
</dbReference>
<proteinExistence type="predicted"/>
<keyword evidence="4 5" id="KW-0472">Membrane</keyword>
<feature type="non-terminal residue" evidence="7">
    <location>
        <position position="179"/>
    </location>
</feature>
<feature type="non-terminal residue" evidence="7">
    <location>
        <position position="1"/>
    </location>
</feature>
<dbReference type="Proteomes" id="UP000663829">
    <property type="component" value="Unassembled WGS sequence"/>
</dbReference>
<dbReference type="InterPro" id="IPR000276">
    <property type="entry name" value="GPCR_Rhodpsn"/>
</dbReference>
<dbReference type="AlphaFoldDB" id="A0A816E7V6"/>
<sequence length="179" mass="20910">INNSNCISDYILLEFKRIVEGWILSFICIFGIGGNMLTCIILSNSRMRESSTNIYLLALSFINILVLIGFLLSHGLRSILYDYSLYCTNTNSYPLSTIYELFYTKIFLYIFPIHITCILMSIYLTASVTIDRFILICLPCTIQKYRTKSNSIKIILCVFIFCIIYCLPFWFEFTNEYEK</sequence>
<dbReference type="Proteomes" id="UP000681722">
    <property type="component" value="Unassembled WGS sequence"/>
</dbReference>
<feature type="transmembrane region" description="Helical" evidence="5">
    <location>
        <begin position="151"/>
        <end position="171"/>
    </location>
</feature>
<evidence type="ECO:0000256" key="1">
    <source>
        <dbReference type="ARBA" id="ARBA00004370"/>
    </source>
</evidence>
<dbReference type="OrthoDB" id="10011262at2759"/>
<feature type="transmembrane region" description="Helical" evidence="5">
    <location>
        <begin position="106"/>
        <end position="130"/>
    </location>
</feature>
<dbReference type="PRINTS" id="PR00237">
    <property type="entry name" value="GPCRRHODOPSN"/>
</dbReference>
<evidence type="ECO:0000256" key="2">
    <source>
        <dbReference type="ARBA" id="ARBA00022692"/>
    </source>
</evidence>
<feature type="transmembrane region" description="Helical" evidence="5">
    <location>
        <begin position="22"/>
        <end position="42"/>
    </location>
</feature>
<dbReference type="InterPro" id="IPR052954">
    <property type="entry name" value="GPCR-Ligand_Int"/>
</dbReference>
<reference evidence="7" key="1">
    <citation type="submission" date="2021-02" db="EMBL/GenBank/DDBJ databases">
        <authorList>
            <person name="Nowell W R."/>
        </authorList>
    </citation>
    <scope>NUCLEOTIDE SEQUENCE</scope>
</reference>
<feature type="transmembrane region" description="Helical" evidence="5">
    <location>
        <begin position="54"/>
        <end position="76"/>
    </location>
</feature>
<evidence type="ECO:0000313" key="7">
    <source>
        <dbReference type="EMBL" id="CAF1646415.1"/>
    </source>
</evidence>
<evidence type="ECO:0000256" key="4">
    <source>
        <dbReference type="ARBA" id="ARBA00023136"/>
    </source>
</evidence>
<dbReference type="GO" id="GO:0016020">
    <property type="term" value="C:membrane"/>
    <property type="evidence" value="ECO:0007669"/>
    <property type="project" value="UniProtKB-SubCell"/>
</dbReference>
<keyword evidence="2 5" id="KW-0812">Transmembrane</keyword>
<dbReference type="GO" id="GO:0004930">
    <property type="term" value="F:G protein-coupled receptor activity"/>
    <property type="evidence" value="ECO:0007669"/>
    <property type="project" value="InterPro"/>
</dbReference>
<keyword evidence="3 5" id="KW-1133">Transmembrane helix</keyword>